<dbReference type="NCBIfam" id="NF007967">
    <property type="entry name" value="PRK10691.1"/>
    <property type="match status" value="1"/>
</dbReference>
<dbReference type="GO" id="GO:0046872">
    <property type="term" value="F:metal ion binding"/>
    <property type="evidence" value="ECO:0007669"/>
    <property type="project" value="UniProtKB-KW"/>
</dbReference>
<keyword evidence="3" id="KW-0378">Hydrolase</keyword>
<reference evidence="3" key="1">
    <citation type="journal article" date="2020" name="mSystems">
        <title>Genome- and Community-Level Interaction Insights into Carbon Utilization and Element Cycling Functions of Hydrothermarchaeota in Hydrothermal Sediment.</title>
        <authorList>
            <person name="Zhou Z."/>
            <person name="Liu Y."/>
            <person name="Xu W."/>
            <person name="Pan J."/>
            <person name="Luo Z.H."/>
            <person name="Li M."/>
        </authorList>
    </citation>
    <scope>NUCLEOTIDE SEQUENCE [LARGE SCALE GENOMIC DNA]</scope>
    <source>
        <strain evidence="3">HyVt-460</strain>
    </source>
</reference>
<dbReference type="Pfam" id="PF01557">
    <property type="entry name" value="FAA_hydrolase"/>
    <property type="match status" value="1"/>
</dbReference>
<organism evidence="3">
    <name type="scientific">Caldithrix abyssi</name>
    <dbReference type="NCBI Taxonomy" id="187145"/>
    <lineage>
        <taxon>Bacteria</taxon>
        <taxon>Pseudomonadati</taxon>
        <taxon>Calditrichota</taxon>
        <taxon>Calditrichia</taxon>
        <taxon>Calditrichales</taxon>
        <taxon>Calditrichaceae</taxon>
        <taxon>Caldithrix</taxon>
    </lineage>
</organism>
<dbReference type="SUPFAM" id="SSF56529">
    <property type="entry name" value="FAH"/>
    <property type="match status" value="1"/>
</dbReference>
<sequence>MRILLNDTHYTPEKIIGVGRNYDAHIKEMHATPTGEPVLFIKPPTTLCSLSEDIVIPTRYGSVHHEVELAVLISRDGSAIDENAAMEHIGGYGLALDLTLRDMQSTAKKKGLPWAIAKGFDGACPISRHFVAKEKVADPHGLAISLRVNGETRQQGTTAQMIFRLPFLISYISRFFTLKSGDIILTGTPSGVGPLRAGDRLGLSLEAVADVETRVVAGT</sequence>
<comment type="caution">
    <text evidence="3">The sequence shown here is derived from an EMBL/GenBank/DDBJ whole genome shotgun (WGS) entry which is preliminary data.</text>
</comment>
<dbReference type="Proteomes" id="UP000885771">
    <property type="component" value="Unassembled WGS sequence"/>
</dbReference>
<evidence type="ECO:0000256" key="1">
    <source>
        <dbReference type="ARBA" id="ARBA00022723"/>
    </source>
</evidence>
<gene>
    <name evidence="3" type="ORF">ENJ15_01020</name>
</gene>
<dbReference type="InterPro" id="IPR036663">
    <property type="entry name" value="Fumarylacetoacetase_C_sf"/>
</dbReference>
<proteinExistence type="predicted"/>
<accession>A0A7V5RNN5</accession>
<dbReference type="InterPro" id="IPR011234">
    <property type="entry name" value="Fumarylacetoacetase-like_C"/>
</dbReference>
<dbReference type="EMBL" id="DRLI01000043">
    <property type="protein sequence ID" value="HHM01565.1"/>
    <property type="molecule type" value="Genomic_DNA"/>
</dbReference>
<dbReference type="PANTHER" id="PTHR11820:SF7">
    <property type="entry name" value="ACYLPYRUVASE FAHD1, MITOCHONDRIAL"/>
    <property type="match status" value="1"/>
</dbReference>
<name>A0A7V5RNN5_CALAY</name>
<dbReference type="Gene3D" id="3.90.850.10">
    <property type="entry name" value="Fumarylacetoacetase-like, C-terminal domain"/>
    <property type="match status" value="1"/>
</dbReference>
<evidence type="ECO:0000313" key="3">
    <source>
        <dbReference type="EMBL" id="HHM01565.1"/>
    </source>
</evidence>
<dbReference type="AlphaFoldDB" id="A0A7V5RNN5"/>
<evidence type="ECO:0000259" key="2">
    <source>
        <dbReference type="Pfam" id="PF01557"/>
    </source>
</evidence>
<keyword evidence="1" id="KW-0479">Metal-binding</keyword>
<dbReference type="PANTHER" id="PTHR11820">
    <property type="entry name" value="ACYLPYRUVASE"/>
    <property type="match status" value="1"/>
</dbReference>
<feature type="domain" description="Fumarylacetoacetase-like C-terminal" evidence="2">
    <location>
        <begin position="14"/>
        <end position="216"/>
    </location>
</feature>
<protein>
    <submittedName>
        <fullName evidence="3">Fumarylacetoacetate hydrolase family protein</fullName>
    </submittedName>
</protein>
<dbReference type="GO" id="GO:0018773">
    <property type="term" value="F:acetylpyruvate hydrolase activity"/>
    <property type="evidence" value="ECO:0007669"/>
    <property type="project" value="TreeGrafter"/>
</dbReference>